<evidence type="ECO:0008006" key="5">
    <source>
        <dbReference type="Google" id="ProtNLM"/>
    </source>
</evidence>
<evidence type="ECO:0000313" key="2">
    <source>
        <dbReference type="EMBL" id="MCC9273769.1"/>
    </source>
</evidence>
<reference evidence="2" key="3">
    <citation type="submission" date="2021-11" db="EMBL/GenBank/DDBJ databases">
        <authorList>
            <person name="Gilroy R."/>
        </authorList>
    </citation>
    <scope>NUCLEOTIDE SEQUENCE</scope>
    <source>
        <strain evidence="2">150</strain>
    </source>
</reference>
<evidence type="ECO:0000313" key="4">
    <source>
        <dbReference type="Proteomes" id="UP000182149"/>
    </source>
</evidence>
<keyword evidence="4" id="KW-1185">Reference proteome</keyword>
<keyword evidence="1" id="KW-1133">Transmembrane helix</keyword>
<sequence length="91" mass="10463">MIFIIFILIGLFLSVFAFFLLKKQTIFLALLAADHESNKQFLARYGFLFLCLALLAFGLSPFIQRDGALYFIALMMFVSGLFSYQFSKKIK</sequence>
<evidence type="ECO:0000256" key="1">
    <source>
        <dbReference type="SAM" id="Phobius"/>
    </source>
</evidence>
<dbReference type="STRING" id="328396.RU93_GL001712"/>
<dbReference type="Proteomes" id="UP000813384">
    <property type="component" value="Unassembled WGS sequence"/>
</dbReference>
<reference evidence="2" key="2">
    <citation type="journal article" date="2021" name="PeerJ">
        <title>Extensive microbial diversity within the chicken gut microbiome revealed by metagenomics and culture.</title>
        <authorList>
            <person name="Gilroy R."/>
            <person name="Ravi A."/>
            <person name="Getino M."/>
            <person name="Pursley I."/>
            <person name="Horton D.L."/>
            <person name="Alikhan N.F."/>
            <person name="Baker D."/>
            <person name="Gharbi K."/>
            <person name="Hall N."/>
            <person name="Watson M."/>
            <person name="Adriaenssens E.M."/>
            <person name="Foster-Nyarko E."/>
            <person name="Jarju S."/>
            <person name="Secka A."/>
            <person name="Antonio M."/>
            <person name="Oren A."/>
            <person name="Chaudhuri R.R."/>
            <person name="La Ragione R."/>
            <person name="Hildebrand F."/>
            <person name="Pallen M.J."/>
        </authorList>
    </citation>
    <scope>NUCLEOTIDE SEQUENCE</scope>
    <source>
        <strain evidence="2">150</strain>
    </source>
</reference>
<feature type="transmembrane region" description="Helical" evidence="1">
    <location>
        <begin position="41"/>
        <end position="60"/>
    </location>
</feature>
<protein>
    <recommendedName>
        <fullName evidence="5">DUF3784 domain-containing protein</fullName>
    </recommendedName>
</protein>
<keyword evidence="1" id="KW-0472">Membrane</keyword>
<keyword evidence="1" id="KW-0812">Transmembrane</keyword>
<dbReference type="Proteomes" id="UP000182149">
    <property type="component" value="Unassembled WGS sequence"/>
</dbReference>
<dbReference type="RefSeq" id="WP_071874427.1">
    <property type="nucleotide sequence ID" value="NZ_JBHSHF010000020.1"/>
</dbReference>
<gene>
    <name evidence="2" type="ORF">K8V42_05700</name>
    <name evidence="3" type="ORF">RU93_GL001712</name>
</gene>
<name>A0A1L8QUP4_9ENTE</name>
<evidence type="ECO:0000313" key="3">
    <source>
        <dbReference type="EMBL" id="OJG11225.1"/>
    </source>
</evidence>
<comment type="caution">
    <text evidence="3">The sequence shown here is derived from an EMBL/GenBank/DDBJ whole genome shotgun (WGS) entry which is preliminary data.</text>
</comment>
<proteinExistence type="predicted"/>
<dbReference type="EMBL" id="JAJJVO010000086">
    <property type="protein sequence ID" value="MCC9273769.1"/>
    <property type="molecule type" value="Genomic_DNA"/>
</dbReference>
<reference evidence="3 4" key="1">
    <citation type="submission" date="2014-12" db="EMBL/GenBank/DDBJ databases">
        <title>Draft genome sequences of 29 type strains of Enterococci.</title>
        <authorList>
            <person name="Zhong Z."/>
            <person name="Sun Z."/>
            <person name="Liu W."/>
            <person name="Zhang W."/>
            <person name="Zhang H."/>
        </authorList>
    </citation>
    <scope>NUCLEOTIDE SEQUENCE [LARGE SCALE GENOMIC DNA]</scope>
    <source>
        <strain evidence="3 4">DSM 17690</strain>
    </source>
</reference>
<accession>A0A1L8QUP4</accession>
<feature type="transmembrane region" description="Helical" evidence="1">
    <location>
        <begin position="67"/>
        <end position="86"/>
    </location>
</feature>
<organism evidence="3 4">
    <name type="scientific">Enterococcus aquimarinus</name>
    <dbReference type="NCBI Taxonomy" id="328396"/>
    <lineage>
        <taxon>Bacteria</taxon>
        <taxon>Bacillati</taxon>
        <taxon>Bacillota</taxon>
        <taxon>Bacilli</taxon>
        <taxon>Lactobacillales</taxon>
        <taxon>Enterococcaceae</taxon>
        <taxon>Enterococcus</taxon>
    </lineage>
</organism>
<dbReference type="EMBL" id="JXKD01000004">
    <property type="protein sequence ID" value="OJG11225.1"/>
    <property type="molecule type" value="Genomic_DNA"/>
</dbReference>
<dbReference type="AlphaFoldDB" id="A0A1L8QUP4"/>